<dbReference type="GO" id="GO:0046872">
    <property type="term" value="F:metal ion binding"/>
    <property type="evidence" value="ECO:0007669"/>
    <property type="project" value="UniProtKB-KW"/>
</dbReference>
<dbReference type="InterPro" id="IPR004981">
    <property type="entry name" value="Trp_2_3_dOase"/>
</dbReference>
<dbReference type="RefSeq" id="WP_183784528.1">
    <property type="nucleotide sequence ID" value="NZ_JACIBS010000001.1"/>
</dbReference>
<dbReference type="GO" id="GO:0019441">
    <property type="term" value="P:L-tryptophan catabolic process to kynurenine"/>
    <property type="evidence" value="ECO:0007669"/>
    <property type="project" value="UniProtKB-UniRule"/>
</dbReference>
<keyword evidence="3" id="KW-1185">Reference proteome</keyword>
<comment type="pathway">
    <text evidence="1">Amino-acid degradation; L-tryptophan degradation via kynurenine pathway; L-kynurenine from L-tryptophan: step 1/2.</text>
</comment>
<dbReference type="GO" id="GO:0019442">
    <property type="term" value="P:L-tryptophan catabolic process to acetyl-CoA"/>
    <property type="evidence" value="ECO:0007669"/>
    <property type="project" value="TreeGrafter"/>
</dbReference>
<evidence type="ECO:0000313" key="2">
    <source>
        <dbReference type="EMBL" id="MBB3664664.1"/>
    </source>
</evidence>
<proteinExistence type="inferred from homology"/>
<keyword evidence="1 2" id="KW-0223">Dioxygenase</keyword>
<dbReference type="GO" id="GO:0020037">
    <property type="term" value="F:heme binding"/>
    <property type="evidence" value="ECO:0007669"/>
    <property type="project" value="UniProtKB-UniRule"/>
</dbReference>
<keyword evidence="1" id="KW-0408">Iron</keyword>
<comment type="similarity">
    <text evidence="1">Belongs to the tryptophan 2,3-dioxygenase family.</text>
</comment>
<dbReference type="AlphaFoldDB" id="A0A839XTB7"/>
<dbReference type="UniPathway" id="UPA00333">
    <property type="reaction ID" value="UER00453"/>
</dbReference>
<comment type="subunit">
    <text evidence="1">Homotetramer.</text>
</comment>
<dbReference type="PANTHER" id="PTHR10138">
    <property type="entry name" value="TRYPTOPHAN 2,3-DIOXYGENASE"/>
    <property type="match status" value="1"/>
</dbReference>
<keyword evidence="1" id="KW-0823">Tryptophan catabolism</keyword>
<feature type="binding site" description="axial binding residue" evidence="1">
    <location>
        <position position="228"/>
    </location>
    <ligand>
        <name>heme</name>
        <dbReference type="ChEBI" id="CHEBI:30413"/>
    </ligand>
    <ligandPart>
        <name>Fe</name>
        <dbReference type="ChEBI" id="CHEBI:18248"/>
    </ligandPart>
</feature>
<accession>A0A839XTB7</accession>
<dbReference type="EMBL" id="JACIBS010000001">
    <property type="protein sequence ID" value="MBB3664664.1"/>
    <property type="molecule type" value="Genomic_DNA"/>
</dbReference>
<dbReference type="EC" id="1.13.11.11" evidence="1"/>
<feature type="binding site" evidence="1">
    <location>
        <position position="242"/>
    </location>
    <ligand>
        <name>substrate</name>
    </ligand>
</feature>
<comment type="catalytic activity">
    <reaction evidence="1">
        <text>L-tryptophan + O2 = N-formyl-L-kynurenine</text>
        <dbReference type="Rhea" id="RHEA:24536"/>
        <dbReference type="ChEBI" id="CHEBI:15379"/>
        <dbReference type="ChEBI" id="CHEBI:57912"/>
        <dbReference type="ChEBI" id="CHEBI:58629"/>
        <dbReference type="EC" id="1.13.11.11"/>
    </reaction>
</comment>
<reference evidence="2 3" key="1">
    <citation type="submission" date="2020-08" db="EMBL/GenBank/DDBJ databases">
        <title>Sequencing the genomes of 1000 actinobacteria strains.</title>
        <authorList>
            <person name="Klenk H.-P."/>
        </authorList>
    </citation>
    <scope>NUCLEOTIDE SEQUENCE [LARGE SCALE GENOMIC DNA]</scope>
    <source>
        <strain evidence="2 3">DSM 45267</strain>
    </source>
</reference>
<sequence>MDSTTGVAYDRVPYDRYVHAGTLHRLQQTNTDDPGEMSFLMISQIMELYFNLIDFELREAQRALRTDEVWESLAPLRRAALHLDGLNASWQGLRWMSPADFNRFRANLGDASGMQSAMYRHLEFRLGLKTASLTRPHRVDPEQHDALQRTLAEPSVWDDAIAALARRGYDIPATLLERDHTVEHEPDPAVEAAWADVLADTAPDNHLRLLADALTEVAEQFSEWRYRHLGAVRRAMGAKSGTGGTNGIGWLEQSMNRVVFPELWSARTHV</sequence>
<dbReference type="Proteomes" id="UP000564573">
    <property type="component" value="Unassembled WGS sequence"/>
</dbReference>
<feature type="binding site" evidence="1">
    <location>
        <position position="105"/>
    </location>
    <ligand>
        <name>substrate</name>
    </ligand>
</feature>
<organism evidence="2 3">
    <name type="scientific">Prauserella sediminis</name>
    <dbReference type="NCBI Taxonomy" id="577680"/>
    <lineage>
        <taxon>Bacteria</taxon>
        <taxon>Bacillati</taxon>
        <taxon>Actinomycetota</taxon>
        <taxon>Actinomycetes</taxon>
        <taxon>Pseudonocardiales</taxon>
        <taxon>Pseudonocardiaceae</taxon>
        <taxon>Prauserella</taxon>
        <taxon>Prauserella salsuginis group</taxon>
    </lineage>
</organism>
<evidence type="ECO:0000256" key="1">
    <source>
        <dbReference type="HAMAP-Rule" id="MF_01972"/>
    </source>
</evidence>
<dbReference type="SUPFAM" id="SSF140959">
    <property type="entry name" value="Indolic compounds 2,3-dioxygenase-like"/>
    <property type="match status" value="1"/>
</dbReference>
<keyword evidence="1" id="KW-0479">Metal-binding</keyword>
<gene>
    <name evidence="1" type="primary">kynA</name>
    <name evidence="2" type="ORF">FB384_003568</name>
</gene>
<dbReference type="Pfam" id="PF03301">
    <property type="entry name" value="Trp_dioxygenase"/>
    <property type="match status" value="2"/>
</dbReference>
<dbReference type="HAMAP" id="MF_01972">
    <property type="entry name" value="T23O"/>
    <property type="match status" value="1"/>
</dbReference>
<keyword evidence="1 2" id="KW-0560">Oxidoreductase</keyword>
<protein>
    <recommendedName>
        <fullName evidence="1">Tryptophan 2,3-dioxygenase</fullName>
        <shortName evidence="1">TDO</shortName>
        <ecNumber evidence="1">1.13.11.11</ecNumber>
    </recommendedName>
    <alternativeName>
        <fullName evidence="1">Tryptamin 2,3-dioxygenase</fullName>
    </alternativeName>
    <alternativeName>
        <fullName evidence="1">Tryptophan oxygenase</fullName>
        <shortName evidence="1">TO</shortName>
        <shortName evidence="1">TRPO</shortName>
    </alternativeName>
    <alternativeName>
        <fullName evidence="1">Tryptophan pyrrolase</fullName>
    </alternativeName>
    <alternativeName>
        <fullName evidence="1">Tryptophanase</fullName>
    </alternativeName>
</protein>
<dbReference type="GO" id="GO:0004833">
    <property type="term" value="F:L-tryptophan 2,3-dioxygenase activity"/>
    <property type="evidence" value="ECO:0007669"/>
    <property type="project" value="UniProtKB-UniRule"/>
</dbReference>
<comment type="caution">
    <text evidence="1">Lacks conserved residue(s) required for the propagation of feature annotation.</text>
</comment>
<name>A0A839XTB7_9PSEU</name>
<dbReference type="Gene3D" id="1.20.58.480">
    <property type="match status" value="1"/>
</dbReference>
<comment type="cofactor">
    <cofactor evidence="1">
        <name>heme</name>
        <dbReference type="ChEBI" id="CHEBI:30413"/>
    </cofactor>
    <text evidence="1">Binds 1 heme group per subunit.</text>
</comment>
<evidence type="ECO:0000313" key="3">
    <source>
        <dbReference type="Proteomes" id="UP000564573"/>
    </source>
</evidence>
<comment type="caution">
    <text evidence="2">The sequence shown here is derived from an EMBL/GenBank/DDBJ whole genome shotgun (WGS) entry which is preliminary data.</text>
</comment>
<comment type="function">
    <text evidence="1">Heme-dependent dioxygenase that catalyzes the oxidative cleavage of the L-tryptophan (L-Trp) pyrrole ring and converts L-tryptophan to N-formyl-L-kynurenine. Catalyzes the oxidative cleavage of the indole moiety.</text>
</comment>
<dbReference type="InterPro" id="IPR037217">
    <property type="entry name" value="Trp/Indoleamine_2_3_dOase-like"/>
</dbReference>
<dbReference type="PANTHER" id="PTHR10138:SF0">
    <property type="entry name" value="TRYPTOPHAN 2,3-DIOXYGENASE"/>
    <property type="match status" value="1"/>
</dbReference>
<keyword evidence="1" id="KW-0349">Heme</keyword>